<reference evidence="2 3" key="1">
    <citation type="submission" date="2021-03" db="EMBL/GenBank/DDBJ databases">
        <title>Sequencing the genomes of 1000 actinobacteria strains.</title>
        <authorList>
            <person name="Klenk H.-P."/>
        </authorList>
    </citation>
    <scope>NUCLEOTIDE SEQUENCE [LARGE SCALE GENOMIC DNA]</scope>
    <source>
        <strain evidence="2 3">DSM 44580</strain>
    </source>
</reference>
<evidence type="ECO:0000313" key="2">
    <source>
        <dbReference type="EMBL" id="MBP2477403.1"/>
    </source>
</evidence>
<feature type="region of interest" description="Disordered" evidence="1">
    <location>
        <begin position="1"/>
        <end position="55"/>
    </location>
</feature>
<protein>
    <submittedName>
        <fullName evidence="2">Uncharacterized protein</fullName>
    </submittedName>
</protein>
<evidence type="ECO:0000256" key="1">
    <source>
        <dbReference type="SAM" id="MobiDB-lite"/>
    </source>
</evidence>
<comment type="caution">
    <text evidence="2">The sequence shown here is derived from an EMBL/GenBank/DDBJ whole genome shotgun (WGS) entry which is preliminary data.</text>
</comment>
<sequence length="55" mass="5886">MSADRPLIDLSRDPNPGKPDHALPEGAPRHPLIDLSRDPNPGIADHALPDDEDSA</sequence>
<dbReference type="EMBL" id="JAGIOO010000001">
    <property type="protein sequence ID" value="MBP2477403.1"/>
    <property type="molecule type" value="Genomic_DNA"/>
</dbReference>
<proteinExistence type="predicted"/>
<name>A0ABS5ALG5_9PSEU</name>
<keyword evidence="3" id="KW-1185">Reference proteome</keyword>
<accession>A0ABS5ALG5</accession>
<dbReference type="RefSeq" id="WP_086788804.1">
    <property type="nucleotide sequence ID" value="NZ_JAGIOO010000001.1"/>
</dbReference>
<feature type="compositionally biased region" description="Basic and acidic residues" evidence="1">
    <location>
        <begin position="1"/>
        <end position="12"/>
    </location>
</feature>
<gene>
    <name evidence="2" type="ORF">JOF53_006275</name>
</gene>
<evidence type="ECO:0000313" key="3">
    <source>
        <dbReference type="Proteomes" id="UP001519363"/>
    </source>
</evidence>
<feature type="compositionally biased region" description="Basic and acidic residues" evidence="1">
    <location>
        <begin position="18"/>
        <end position="37"/>
    </location>
</feature>
<dbReference type="Proteomes" id="UP001519363">
    <property type="component" value="Unassembled WGS sequence"/>
</dbReference>
<organism evidence="2 3">
    <name type="scientific">Crossiella equi</name>
    <dbReference type="NCBI Taxonomy" id="130796"/>
    <lineage>
        <taxon>Bacteria</taxon>
        <taxon>Bacillati</taxon>
        <taxon>Actinomycetota</taxon>
        <taxon>Actinomycetes</taxon>
        <taxon>Pseudonocardiales</taxon>
        <taxon>Pseudonocardiaceae</taxon>
        <taxon>Crossiella</taxon>
    </lineage>
</organism>